<reference evidence="3" key="1">
    <citation type="submission" date="2024-06" db="EMBL/GenBank/DDBJ databases">
        <title>Multi-omics analyses provide insights into the biosynthesis of the anticancer antibiotic pleurotin in Hohenbuehelia grisea.</title>
        <authorList>
            <person name="Weaver J.A."/>
            <person name="Alberti F."/>
        </authorList>
    </citation>
    <scope>NUCLEOTIDE SEQUENCE [LARGE SCALE GENOMIC DNA]</scope>
    <source>
        <strain evidence="3">T-177</strain>
    </source>
</reference>
<dbReference type="Gene3D" id="1.20.1280.50">
    <property type="match status" value="1"/>
</dbReference>
<organism evidence="2 3">
    <name type="scientific">Hohenbuehelia grisea</name>
    <dbReference type="NCBI Taxonomy" id="104357"/>
    <lineage>
        <taxon>Eukaryota</taxon>
        <taxon>Fungi</taxon>
        <taxon>Dikarya</taxon>
        <taxon>Basidiomycota</taxon>
        <taxon>Agaricomycotina</taxon>
        <taxon>Agaricomycetes</taxon>
        <taxon>Agaricomycetidae</taxon>
        <taxon>Agaricales</taxon>
        <taxon>Pleurotineae</taxon>
        <taxon>Pleurotaceae</taxon>
        <taxon>Hohenbuehelia</taxon>
    </lineage>
</organism>
<dbReference type="Proteomes" id="UP001556367">
    <property type="component" value="Unassembled WGS sequence"/>
</dbReference>
<dbReference type="InterPro" id="IPR001810">
    <property type="entry name" value="F-box_dom"/>
</dbReference>
<dbReference type="InterPro" id="IPR036047">
    <property type="entry name" value="F-box-like_dom_sf"/>
</dbReference>
<dbReference type="SUPFAM" id="SSF81383">
    <property type="entry name" value="F-box domain"/>
    <property type="match status" value="1"/>
</dbReference>
<comment type="caution">
    <text evidence="2">The sequence shown here is derived from an EMBL/GenBank/DDBJ whole genome shotgun (WGS) entry which is preliminary data.</text>
</comment>
<proteinExistence type="predicted"/>
<feature type="domain" description="F-box" evidence="1">
    <location>
        <begin position="92"/>
        <end position="148"/>
    </location>
</feature>
<evidence type="ECO:0000313" key="2">
    <source>
        <dbReference type="EMBL" id="KAL0945300.1"/>
    </source>
</evidence>
<dbReference type="Pfam" id="PF12937">
    <property type="entry name" value="F-box-like"/>
    <property type="match status" value="1"/>
</dbReference>
<gene>
    <name evidence="2" type="ORF">HGRIS_000806</name>
</gene>
<name>A0ABR3IPT1_9AGAR</name>
<sequence length="193" mass="21630">MSLVLDRFRAWNYFLPGLDAPMITDLFSSHDTHLPSKPKPFAPLSLSTRETRFQPHSSIDLSFSKLRLVDAVRLAPTTPQPRAVGTSIPPVHRLPTELLADIFALCHAVEEDDRGGSALGCARVMLSHVCRRWRAVILSMPLLWSTISVGSRRKQGRYMLQAHLDRSASCPLSLRWALKLHCMTIASSHRSPQ</sequence>
<evidence type="ECO:0000259" key="1">
    <source>
        <dbReference type="Pfam" id="PF12937"/>
    </source>
</evidence>
<protein>
    <recommendedName>
        <fullName evidence="1">F-box domain-containing protein</fullName>
    </recommendedName>
</protein>
<evidence type="ECO:0000313" key="3">
    <source>
        <dbReference type="Proteomes" id="UP001556367"/>
    </source>
</evidence>
<keyword evidence="3" id="KW-1185">Reference proteome</keyword>
<accession>A0ABR3IPT1</accession>
<dbReference type="EMBL" id="JASNQZ010000018">
    <property type="protein sequence ID" value="KAL0945300.1"/>
    <property type="molecule type" value="Genomic_DNA"/>
</dbReference>